<dbReference type="OrthoDB" id="4497239at2"/>
<dbReference type="PROSITE" id="PS00444">
    <property type="entry name" value="POLYPRENYL_SYNTHASE_2"/>
    <property type="match status" value="1"/>
</dbReference>
<comment type="cofactor">
    <cofactor evidence="1">
        <name>Mg(2+)</name>
        <dbReference type="ChEBI" id="CHEBI:18420"/>
    </cofactor>
</comment>
<dbReference type="GO" id="GO:0004659">
    <property type="term" value="F:prenyltransferase activity"/>
    <property type="evidence" value="ECO:0007669"/>
    <property type="project" value="InterPro"/>
</dbReference>
<evidence type="ECO:0000256" key="2">
    <source>
        <dbReference type="ARBA" id="ARBA00006706"/>
    </source>
</evidence>
<dbReference type="CDD" id="cd00685">
    <property type="entry name" value="Trans_IPPS_HT"/>
    <property type="match status" value="1"/>
</dbReference>
<dbReference type="Proteomes" id="UP000195755">
    <property type="component" value="Chromosome"/>
</dbReference>
<accession>A0A1Z2LBN4</accession>
<dbReference type="InterPro" id="IPR008949">
    <property type="entry name" value="Isoprenoid_synthase_dom_sf"/>
</dbReference>
<reference evidence="7 8" key="1">
    <citation type="submission" date="2017-06" db="EMBL/GenBank/DDBJ databases">
        <title>Streptomyces albireticuli Genome sequencing and assembly.</title>
        <authorList>
            <person name="Wang Y."/>
            <person name="Du B."/>
            <person name="Ding Y."/>
            <person name="Liu H."/>
            <person name="Hou Q."/>
            <person name="Liu K."/>
            <person name="Yao L."/>
            <person name="Wang C."/>
        </authorList>
    </citation>
    <scope>NUCLEOTIDE SEQUENCE [LARGE SCALE GENOMIC DNA]</scope>
    <source>
        <strain evidence="7 8">MDJK11</strain>
    </source>
</reference>
<gene>
    <name evidence="7" type="primary">idsA</name>
    <name evidence="7" type="ORF">SMD11_6154</name>
</gene>
<sequence>MTAGAVELPGAAAVRGQVTVVLDGFLERKANAAAKLGMPAEVTECLRDFLAAGGKRLRPLLCVSGWQAAGGHGIPEGLIRTAASLEMFHAFCLIHDDIMDHSGSRRGAPTVHHRLARHHAPGRTVTAARHLGVSGAILVGDLALAWSDELLHTAGLTPSQLAAVLPLIHDMRSEVMYGQYLDVTAAGRPSADVERALRIVRYKTAKYTVERPLHIGAALAGAPLAVREALSAYALPVGEAFQLRDDLLGVFGAPEVTGKPSLDDLREGKHTVLVALALQRADAGRRSVLRTLLGAPCLDDAGGDRIRELLTATGARDAVEEMIGTLRAQALCALETAPFPPHATARLRKLADAATARAS</sequence>
<dbReference type="Gene3D" id="1.10.600.10">
    <property type="entry name" value="Farnesyl Diphosphate Synthase"/>
    <property type="match status" value="1"/>
</dbReference>
<dbReference type="GO" id="GO:0046872">
    <property type="term" value="F:metal ion binding"/>
    <property type="evidence" value="ECO:0007669"/>
    <property type="project" value="UniProtKB-KW"/>
</dbReference>
<evidence type="ECO:0000256" key="6">
    <source>
        <dbReference type="RuleBase" id="RU004466"/>
    </source>
</evidence>
<evidence type="ECO:0000256" key="3">
    <source>
        <dbReference type="ARBA" id="ARBA00022679"/>
    </source>
</evidence>
<proteinExistence type="inferred from homology"/>
<dbReference type="PANTHER" id="PTHR12001:SF85">
    <property type="entry name" value="SHORT CHAIN ISOPRENYL DIPHOSPHATE SYNTHASE"/>
    <property type="match status" value="1"/>
</dbReference>
<dbReference type="EMBL" id="CP021744">
    <property type="protein sequence ID" value="ARZ71730.1"/>
    <property type="molecule type" value="Genomic_DNA"/>
</dbReference>
<evidence type="ECO:0000256" key="5">
    <source>
        <dbReference type="ARBA" id="ARBA00022842"/>
    </source>
</evidence>
<dbReference type="KEGG" id="salj:SMD11_6154"/>
<dbReference type="SFLD" id="SFLDS00005">
    <property type="entry name" value="Isoprenoid_Synthase_Type_I"/>
    <property type="match status" value="1"/>
</dbReference>
<name>A0A1Z2LBN4_9ACTN</name>
<dbReference type="InterPro" id="IPR033749">
    <property type="entry name" value="Polyprenyl_synt_CS"/>
</dbReference>
<keyword evidence="5" id="KW-0460">Magnesium</keyword>
<dbReference type="RefSeq" id="WP_087929479.1">
    <property type="nucleotide sequence ID" value="NZ_CP021744.1"/>
</dbReference>
<evidence type="ECO:0000313" key="8">
    <source>
        <dbReference type="Proteomes" id="UP000195755"/>
    </source>
</evidence>
<dbReference type="SUPFAM" id="SSF48576">
    <property type="entry name" value="Terpenoid synthases"/>
    <property type="match status" value="1"/>
</dbReference>
<evidence type="ECO:0000313" key="7">
    <source>
        <dbReference type="EMBL" id="ARZ71730.1"/>
    </source>
</evidence>
<comment type="similarity">
    <text evidence="2 6">Belongs to the FPP/GGPP synthase family.</text>
</comment>
<dbReference type="PANTHER" id="PTHR12001">
    <property type="entry name" value="GERANYLGERANYL PYROPHOSPHATE SYNTHASE"/>
    <property type="match status" value="1"/>
</dbReference>
<keyword evidence="4" id="KW-0479">Metal-binding</keyword>
<organism evidence="7 8">
    <name type="scientific">Streptomyces albireticuli</name>
    <dbReference type="NCBI Taxonomy" id="1940"/>
    <lineage>
        <taxon>Bacteria</taxon>
        <taxon>Bacillati</taxon>
        <taxon>Actinomycetota</taxon>
        <taxon>Actinomycetes</taxon>
        <taxon>Kitasatosporales</taxon>
        <taxon>Streptomycetaceae</taxon>
        <taxon>Streptomyces</taxon>
    </lineage>
</organism>
<dbReference type="GO" id="GO:0008299">
    <property type="term" value="P:isoprenoid biosynthetic process"/>
    <property type="evidence" value="ECO:0007669"/>
    <property type="project" value="InterPro"/>
</dbReference>
<evidence type="ECO:0000256" key="1">
    <source>
        <dbReference type="ARBA" id="ARBA00001946"/>
    </source>
</evidence>
<evidence type="ECO:0000256" key="4">
    <source>
        <dbReference type="ARBA" id="ARBA00022723"/>
    </source>
</evidence>
<dbReference type="PROSITE" id="PS00723">
    <property type="entry name" value="POLYPRENYL_SYNTHASE_1"/>
    <property type="match status" value="1"/>
</dbReference>
<dbReference type="InterPro" id="IPR000092">
    <property type="entry name" value="Polyprenyl_synt"/>
</dbReference>
<dbReference type="Pfam" id="PF00348">
    <property type="entry name" value="polyprenyl_synt"/>
    <property type="match status" value="1"/>
</dbReference>
<dbReference type="AlphaFoldDB" id="A0A1Z2LBN4"/>
<dbReference type="SFLD" id="SFLDG01017">
    <property type="entry name" value="Polyprenyl_Transferase_Like"/>
    <property type="match status" value="1"/>
</dbReference>
<keyword evidence="3 6" id="KW-0808">Transferase</keyword>
<protein>
    <submittedName>
        <fullName evidence="7">Geranylgeranyl diphosphate synthase</fullName>
    </submittedName>
</protein>